<protein>
    <submittedName>
        <fullName evidence="2">Uncharacterized protein</fullName>
    </submittedName>
</protein>
<feature type="transmembrane region" description="Helical" evidence="1">
    <location>
        <begin position="80"/>
        <end position="100"/>
    </location>
</feature>
<dbReference type="RefSeq" id="WP_149769642.1">
    <property type="nucleotide sequence ID" value="NZ_VDFQ02000003.1"/>
</dbReference>
<dbReference type="EMBL" id="VDFQ02000003">
    <property type="protein sequence ID" value="KAA1422692.1"/>
    <property type="molecule type" value="Genomic_DNA"/>
</dbReference>
<evidence type="ECO:0000313" key="2">
    <source>
        <dbReference type="EMBL" id="KAA1422692.1"/>
    </source>
</evidence>
<keyword evidence="1" id="KW-0472">Membrane</keyword>
<feature type="transmembrane region" description="Helical" evidence="1">
    <location>
        <begin position="12"/>
        <end position="35"/>
    </location>
</feature>
<organism evidence="2 3">
    <name type="scientific">Mumia zhuanghuii</name>
    <dbReference type="NCBI Taxonomy" id="2585211"/>
    <lineage>
        <taxon>Bacteria</taxon>
        <taxon>Bacillati</taxon>
        <taxon>Actinomycetota</taxon>
        <taxon>Actinomycetes</taxon>
        <taxon>Propionibacteriales</taxon>
        <taxon>Nocardioidaceae</taxon>
        <taxon>Mumia</taxon>
    </lineage>
</organism>
<keyword evidence="1" id="KW-1133">Transmembrane helix</keyword>
<reference evidence="2 3" key="1">
    <citation type="submission" date="2019-09" db="EMBL/GenBank/DDBJ databases">
        <title>Mumia zhuanghuii sp. nov. isolated from the intestinal contents of plateau pika (Ochotona curzoniae) in the Qinghai-Tibet plateau of China.</title>
        <authorList>
            <person name="Tian Z."/>
        </authorList>
    </citation>
    <scope>NUCLEOTIDE SEQUENCE [LARGE SCALE GENOMIC DNA]</scope>
    <source>
        <strain evidence="3">350</strain>
    </source>
</reference>
<proteinExistence type="predicted"/>
<evidence type="ECO:0000313" key="3">
    <source>
        <dbReference type="Proteomes" id="UP000307768"/>
    </source>
</evidence>
<dbReference type="OrthoDB" id="9856154at2"/>
<dbReference type="Proteomes" id="UP000307768">
    <property type="component" value="Unassembled WGS sequence"/>
</dbReference>
<keyword evidence="1" id="KW-0812">Transmembrane</keyword>
<accession>A0A5Q6RX80</accession>
<sequence>MSTETGRPVARVAGPLIASVVVLLFALPLAWMLAYFMNDDIQTGDHIVFLAVPIVELLVAGIVAGLIIGRSSGTGYARAITGALSLVFVPLLVGATAYALLSVTPLFDDAIGSTVSGGAWLAVAAVAALLSVLLTRLGVRLLRSS</sequence>
<feature type="transmembrane region" description="Helical" evidence="1">
    <location>
        <begin position="120"/>
        <end position="139"/>
    </location>
</feature>
<name>A0A5Q6RX80_9ACTN</name>
<feature type="transmembrane region" description="Helical" evidence="1">
    <location>
        <begin position="47"/>
        <end position="68"/>
    </location>
</feature>
<evidence type="ECO:0000256" key="1">
    <source>
        <dbReference type="SAM" id="Phobius"/>
    </source>
</evidence>
<dbReference type="AlphaFoldDB" id="A0A5Q6RX80"/>
<comment type="caution">
    <text evidence="2">The sequence shown here is derived from an EMBL/GenBank/DDBJ whole genome shotgun (WGS) entry which is preliminary data.</text>
</comment>
<gene>
    <name evidence="2" type="ORF">FE697_010955</name>
</gene>